<keyword evidence="1" id="KW-0472">Membrane</keyword>
<name>A0AAE1PRK0_9EUCA</name>
<keyword evidence="1" id="KW-0812">Transmembrane</keyword>
<reference evidence="2" key="1">
    <citation type="submission" date="2023-11" db="EMBL/GenBank/DDBJ databases">
        <title>Genome assemblies of two species of porcelain crab, Petrolisthes cinctipes and Petrolisthes manimaculis (Anomura: Porcellanidae).</title>
        <authorList>
            <person name="Angst P."/>
        </authorList>
    </citation>
    <scope>NUCLEOTIDE SEQUENCE</scope>
    <source>
        <strain evidence="2">PB745_02</strain>
        <tissue evidence="2">Gill</tissue>
    </source>
</reference>
<dbReference type="Proteomes" id="UP001292094">
    <property type="component" value="Unassembled WGS sequence"/>
</dbReference>
<accession>A0AAE1PRK0</accession>
<dbReference type="Gene3D" id="1.10.287.70">
    <property type="match status" value="1"/>
</dbReference>
<evidence type="ECO:0000313" key="3">
    <source>
        <dbReference type="Proteomes" id="UP001292094"/>
    </source>
</evidence>
<feature type="transmembrane region" description="Helical" evidence="1">
    <location>
        <begin position="42"/>
        <end position="61"/>
    </location>
</feature>
<keyword evidence="1" id="KW-1133">Transmembrane helix</keyword>
<proteinExistence type="predicted"/>
<gene>
    <name evidence="2" type="ORF">Pmani_016520</name>
</gene>
<comment type="caution">
    <text evidence="2">The sequence shown here is derived from an EMBL/GenBank/DDBJ whole genome shotgun (WGS) entry which is preliminary data.</text>
</comment>
<evidence type="ECO:0000256" key="1">
    <source>
        <dbReference type="SAM" id="Phobius"/>
    </source>
</evidence>
<dbReference type="EMBL" id="JAWZYT010001449">
    <property type="protein sequence ID" value="KAK4312027.1"/>
    <property type="molecule type" value="Genomic_DNA"/>
</dbReference>
<protein>
    <submittedName>
        <fullName evidence="2">Uncharacterized protein</fullName>
    </submittedName>
</protein>
<dbReference type="AlphaFoldDB" id="A0AAE1PRK0"/>
<sequence length="106" mass="11503">MNFMMSINKSQGLSLVVVGLNLTITVFCPVQLAVSIQPPQGFLKTVIGLWLLLSLILATVYRGNLKAMLILPKVTLPFNNLQELSEAGLPVWVPLLSVAHNAAYVS</sequence>
<keyword evidence="3" id="KW-1185">Reference proteome</keyword>
<feature type="transmembrane region" description="Helical" evidence="1">
    <location>
        <begin position="12"/>
        <end position="36"/>
    </location>
</feature>
<evidence type="ECO:0000313" key="2">
    <source>
        <dbReference type="EMBL" id="KAK4312027.1"/>
    </source>
</evidence>
<organism evidence="2 3">
    <name type="scientific">Petrolisthes manimaculis</name>
    <dbReference type="NCBI Taxonomy" id="1843537"/>
    <lineage>
        <taxon>Eukaryota</taxon>
        <taxon>Metazoa</taxon>
        <taxon>Ecdysozoa</taxon>
        <taxon>Arthropoda</taxon>
        <taxon>Crustacea</taxon>
        <taxon>Multicrustacea</taxon>
        <taxon>Malacostraca</taxon>
        <taxon>Eumalacostraca</taxon>
        <taxon>Eucarida</taxon>
        <taxon>Decapoda</taxon>
        <taxon>Pleocyemata</taxon>
        <taxon>Anomura</taxon>
        <taxon>Galatheoidea</taxon>
        <taxon>Porcellanidae</taxon>
        <taxon>Petrolisthes</taxon>
    </lineage>
</organism>